<keyword evidence="5" id="KW-0325">Glycoprotein</keyword>
<dbReference type="PANTHER" id="PTHR23301">
    <property type="entry name" value="CHITIN BINDING PERITROPHIN-A"/>
    <property type="match status" value="1"/>
</dbReference>
<feature type="signal peptide" evidence="6">
    <location>
        <begin position="1"/>
        <end position="20"/>
    </location>
</feature>
<evidence type="ECO:0000256" key="4">
    <source>
        <dbReference type="ARBA" id="ARBA00023157"/>
    </source>
</evidence>
<name>A0A6I9WKI3_9HYME</name>
<evidence type="ECO:0000256" key="5">
    <source>
        <dbReference type="ARBA" id="ARBA00023180"/>
    </source>
</evidence>
<dbReference type="InterPro" id="IPR002557">
    <property type="entry name" value="Chitin-bd_dom"/>
</dbReference>
<dbReference type="Gene3D" id="2.170.140.10">
    <property type="entry name" value="Chitin binding domain"/>
    <property type="match status" value="3"/>
</dbReference>
<keyword evidence="4" id="KW-1015">Disulfide bond</keyword>
<feature type="chain" id="PRO_5026854528" evidence="6">
    <location>
        <begin position="21"/>
        <end position="206"/>
    </location>
</feature>
<evidence type="ECO:0000256" key="1">
    <source>
        <dbReference type="ARBA" id="ARBA00022669"/>
    </source>
</evidence>
<dbReference type="SUPFAM" id="SSF57625">
    <property type="entry name" value="Invertebrate chitin-binding proteins"/>
    <property type="match status" value="3"/>
</dbReference>
<dbReference type="PANTHER" id="PTHR23301:SF0">
    <property type="entry name" value="CHITIN-BINDING TYPE-2 DOMAIN-CONTAINING PROTEIN-RELATED"/>
    <property type="match status" value="1"/>
</dbReference>
<dbReference type="GO" id="GO:0008061">
    <property type="term" value="F:chitin binding"/>
    <property type="evidence" value="ECO:0007669"/>
    <property type="project" value="UniProtKB-KW"/>
</dbReference>
<accession>A0A6I9WKI3</accession>
<keyword evidence="8" id="KW-1185">Reference proteome</keyword>
<dbReference type="Pfam" id="PF01607">
    <property type="entry name" value="CBM_14"/>
    <property type="match status" value="3"/>
</dbReference>
<keyword evidence="3" id="KW-0677">Repeat</keyword>
<evidence type="ECO:0000313" key="8">
    <source>
        <dbReference type="Proteomes" id="UP000504615"/>
    </source>
</evidence>
<dbReference type="AlphaFoldDB" id="A0A6I9WKI3"/>
<evidence type="ECO:0000259" key="7">
    <source>
        <dbReference type="PROSITE" id="PS50940"/>
    </source>
</evidence>
<dbReference type="GeneID" id="105429012"/>
<reference evidence="9" key="1">
    <citation type="submission" date="2025-08" db="UniProtKB">
        <authorList>
            <consortium name="RefSeq"/>
        </authorList>
    </citation>
    <scope>IDENTIFICATION</scope>
</reference>
<dbReference type="OrthoDB" id="6020543at2759"/>
<dbReference type="KEGG" id="pbar:105429012"/>
<evidence type="ECO:0000313" key="9">
    <source>
        <dbReference type="RefSeq" id="XP_011639960.1"/>
    </source>
</evidence>
<keyword evidence="2 6" id="KW-0732">Signal</keyword>
<dbReference type="RefSeq" id="XP_011639960.1">
    <property type="nucleotide sequence ID" value="XM_011641658.2"/>
</dbReference>
<dbReference type="InterPro" id="IPR051940">
    <property type="entry name" value="Chitin_bind-dev_reg"/>
</dbReference>
<dbReference type="PROSITE" id="PS50940">
    <property type="entry name" value="CHIT_BIND_II"/>
    <property type="match status" value="3"/>
</dbReference>
<evidence type="ECO:0000256" key="6">
    <source>
        <dbReference type="SAM" id="SignalP"/>
    </source>
</evidence>
<feature type="domain" description="Chitin-binding type-2" evidence="7">
    <location>
        <begin position="102"/>
        <end position="131"/>
    </location>
</feature>
<sequence length="206" mass="23051">MKEIYLIAIAFLASSTVSTASKLPIFFEDECPAVDICPPKLISHESDCSRYYECIGGVKQIRNCAPGLYFSKSWRGCVRREISDCVNLDCVNGEQLPHECMCTAYYKCINGHKARRDCPPGQVFDKSTRNCKVGSCGATTMQKPETLLLCKEGAFMPHECQCDKYYECKNGQIALRECGKGRHFDKRTLICVNGEGCGNMINIKQI</sequence>
<dbReference type="SMART" id="SM00494">
    <property type="entry name" value="ChtBD2"/>
    <property type="match status" value="3"/>
</dbReference>
<feature type="domain" description="Chitin-binding type-2" evidence="7">
    <location>
        <begin position="147"/>
        <end position="199"/>
    </location>
</feature>
<organism evidence="8 9">
    <name type="scientific">Pogonomyrmex barbatus</name>
    <name type="common">red harvester ant</name>
    <dbReference type="NCBI Taxonomy" id="144034"/>
    <lineage>
        <taxon>Eukaryota</taxon>
        <taxon>Metazoa</taxon>
        <taxon>Ecdysozoa</taxon>
        <taxon>Arthropoda</taxon>
        <taxon>Hexapoda</taxon>
        <taxon>Insecta</taxon>
        <taxon>Pterygota</taxon>
        <taxon>Neoptera</taxon>
        <taxon>Endopterygota</taxon>
        <taxon>Hymenoptera</taxon>
        <taxon>Apocrita</taxon>
        <taxon>Aculeata</taxon>
        <taxon>Formicoidea</taxon>
        <taxon>Formicidae</taxon>
        <taxon>Myrmicinae</taxon>
        <taxon>Pogonomyrmex</taxon>
    </lineage>
</organism>
<evidence type="ECO:0000256" key="3">
    <source>
        <dbReference type="ARBA" id="ARBA00022737"/>
    </source>
</evidence>
<dbReference type="Proteomes" id="UP000504615">
    <property type="component" value="Unplaced"/>
</dbReference>
<gene>
    <name evidence="9" type="primary">LOC105429012</name>
</gene>
<protein>
    <submittedName>
        <fullName evidence="9">Peritrophin-48-like</fullName>
    </submittedName>
</protein>
<keyword evidence="1" id="KW-0147">Chitin-binding</keyword>
<evidence type="ECO:0000256" key="2">
    <source>
        <dbReference type="ARBA" id="ARBA00022729"/>
    </source>
</evidence>
<feature type="domain" description="Chitin-binding type-2" evidence="7">
    <location>
        <begin position="34"/>
        <end position="87"/>
    </location>
</feature>
<proteinExistence type="predicted"/>
<dbReference type="GO" id="GO:0005576">
    <property type="term" value="C:extracellular region"/>
    <property type="evidence" value="ECO:0007669"/>
    <property type="project" value="InterPro"/>
</dbReference>
<dbReference type="InterPro" id="IPR036508">
    <property type="entry name" value="Chitin-bd_dom_sf"/>
</dbReference>